<dbReference type="EMBL" id="LOHZ01000015">
    <property type="protein sequence ID" value="KYO68568.1"/>
    <property type="molecule type" value="Genomic_DNA"/>
</dbReference>
<dbReference type="Proteomes" id="UP000075737">
    <property type="component" value="Unassembled WGS sequence"/>
</dbReference>
<evidence type="ECO:0000313" key="2">
    <source>
        <dbReference type="Proteomes" id="UP000075737"/>
    </source>
</evidence>
<protein>
    <submittedName>
        <fullName evidence="1">Uncharacterized protein</fullName>
    </submittedName>
</protein>
<accession>A0A162MYT7</accession>
<name>A0A162MYT7_9FIRM</name>
<keyword evidence="2" id="KW-1185">Reference proteome</keyword>
<organism evidence="1 2">
    <name type="scientific">Thermovenabulum gondwanense</name>
    <dbReference type="NCBI Taxonomy" id="520767"/>
    <lineage>
        <taxon>Bacteria</taxon>
        <taxon>Bacillati</taxon>
        <taxon>Bacillota</taxon>
        <taxon>Clostridia</taxon>
        <taxon>Thermosediminibacterales</taxon>
        <taxon>Thermosediminibacteraceae</taxon>
        <taxon>Thermovenabulum</taxon>
    </lineage>
</organism>
<gene>
    <name evidence="1" type="ORF">ATZ99_00770</name>
</gene>
<comment type="caution">
    <text evidence="1">The sequence shown here is derived from an EMBL/GenBank/DDBJ whole genome shotgun (WGS) entry which is preliminary data.</text>
</comment>
<sequence length="78" mass="8574">MILNTSTVEYKVARNSAEVKCVIKNTSGETIPKNKLVAVKDTVSGQLLTFATEIYRNRGKEIAGSELIPVSQLIHRTV</sequence>
<dbReference type="AlphaFoldDB" id="A0A162MYT7"/>
<proteinExistence type="predicted"/>
<evidence type="ECO:0000313" key="1">
    <source>
        <dbReference type="EMBL" id="KYO68568.1"/>
    </source>
</evidence>
<reference evidence="1 2" key="1">
    <citation type="submission" date="2015-12" db="EMBL/GenBank/DDBJ databases">
        <title>Draft genome of Thermovenabulum gondwanense isolated from a red thermophilic microbial mat colonisisng an outflow channel of a bore well.</title>
        <authorList>
            <person name="Patel B.K."/>
        </authorList>
    </citation>
    <scope>NUCLEOTIDE SEQUENCE [LARGE SCALE GENOMIC DNA]</scope>
    <source>
        <strain evidence="1 2">R270</strain>
    </source>
</reference>